<dbReference type="GO" id="GO:0005886">
    <property type="term" value="C:plasma membrane"/>
    <property type="evidence" value="ECO:0007669"/>
    <property type="project" value="UniProtKB-SubCell"/>
</dbReference>
<keyword evidence="4 7" id="KW-0812">Transmembrane</keyword>
<protein>
    <submittedName>
        <fullName evidence="8">Membrane protein</fullName>
    </submittedName>
</protein>
<feature type="transmembrane region" description="Helical" evidence="7">
    <location>
        <begin position="77"/>
        <end position="93"/>
    </location>
</feature>
<evidence type="ECO:0000256" key="4">
    <source>
        <dbReference type="ARBA" id="ARBA00022692"/>
    </source>
</evidence>
<evidence type="ECO:0000313" key="9">
    <source>
        <dbReference type="Proteomes" id="UP000467428"/>
    </source>
</evidence>
<keyword evidence="3" id="KW-1003">Cell membrane</keyword>
<keyword evidence="9" id="KW-1185">Reference proteome</keyword>
<proteinExistence type="inferred from homology"/>
<evidence type="ECO:0000256" key="7">
    <source>
        <dbReference type="SAM" id="Phobius"/>
    </source>
</evidence>
<geneLocation type="plasmid" evidence="9">
    <name>pjcm18538 dna</name>
</geneLocation>
<evidence type="ECO:0000256" key="2">
    <source>
        <dbReference type="ARBA" id="ARBA00006679"/>
    </source>
</evidence>
<name>A0A7I7RTC3_9MYCO</name>
<evidence type="ECO:0000256" key="6">
    <source>
        <dbReference type="ARBA" id="ARBA00023136"/>
    </source>
</evidence>
<feature type="transmembrane region" description="Helical" evidence="7">
    <location>
        <begin position="109"/>
        <end position="129"/>
    </location>
</feature>
<organism evidence="8 9">
    <name type="scientific">Mycolicibacterium arabiense</name>
    <dbReference type="NCBI Taxonomy" id="1286181"/>
    <lineage>
        <taxon>Bacteria</taxon>
        <taxon>Bacillati</taxon>
        <taxon>Actinomycetota</taxon>
        <taxon>Actinomycetes</taxon>
        <taxon>Mycobacteriales</taxon>
        <taxon>Mycobacteriaceae</taxon>
        <taxon>Mycolicibacterium</taxon>
    </lineage>
</organism>
<dbReference type="EMBL" id="AP022593">
    <property type="protein sequence ID" value="BBY47005.1"/>
    <property type="molecule type" value="Genomic_DNA"/>
</dbReference>
<dbReference type="Pfam" id="PF07681">
    <property type="entry name" value="DoxX"/>
    <property type="match status" value="1"/>
</dbReference>
<dbReference type="RefSeq" id="WP_163916816.1">
    <property type="nucleotide sequence ID" value="NZ_AP022593.1"/>
</dbReference>
<evidence type="ECO:0000256" key="5">
    <source>
        <dbReference type="ARBA" id="ARBA00022989"/>
    </source>
</evidence>
<evidence type="ECO:0000313" key="8">
    <source>
        <dbReference type="EMBL" id="BBY47005.1"/>
    </source>
</evidence>
<evidence type="ECO:0000256" key="3">
    <source>
        <dbReference type="ARBA" id="ARBA00022475"/>
    </source>
</evidence>
<dbReference type="KEGG" id="marz:MARA_04730"/>
<sequence length="143" mass="15355">MPQSLELRLNSLFPAVLSLFRVVLGLLFLVHGGAKLLAWPVDTGNGPVPFGAWPAWWAGVIEVVAGLLIMTGLFTRIAAFIASGTMAVAYFWRHQPDGLHPLQNGGETPVLFCFGFFLLVFAGGGAYALDTVLAGRRRTAATR</sequence>
<dbReference type="PANTHER" id="PTHR33452:SF4">
    <property type="entry name" value="BLL4328 PROTEIN"/>
    <property type="match status" value="1"/>
</dbReference>
<keyword evidence="5 7" id="KW-1133">Transmembrane helix</keyword>
<comment type="similarity">
    <text evidence="2">Belongs to the DoxX family.</text>
</comment>
<dbReference type="AlphaFoldDB" id="A0A7I7RTC3"/>
<gene>
    <name evidence="8" type="ORF">MARA_04730</name>
</gene>
<dbReference type="Proteomes" id="UP000467428">
    <property type="component" value="Chromosome"/>
</dbReference>
<comment type="subcellular location">
    <subcellularLocation>
        <location evidence="1">Cell membrane</location>
        <topology evidence="1">Multi-pass membrane protein</topology>
    </subcellularLocation>
</comment>
<dbReference type="InterPro" id="IPR051907">
    <property type="entry name" value="DoxX-like_oxidoreductase"/>
</dbReference>
<accession>A0A7I7RTC3</accession>
<reference evidence="8 9" key="1">
    <citation type="journal article" date="2019" name="Emerg. Microbes Infect.">
        <title>Comprehensive subspecies identification of 175 nontuberculous mycobacteria species based on 7547 genomic profiles.</title>
        <authorList>
            <person name="Matsumoto Y."/>
            <person name="Kinjo T."/>
            <person name="Motooka D."/>
            <person name="Nabeya D."/>
            <person name="Jung N."/>
            <person name="Uechi K."/>
            <person name="Horii T."/>
            <person name="Iida T."/>
            <person name="Fujita J."/>
            <person name="Nakamura S."/>
        </authorList>
    </citation>
    <scope>NUCLEOTIDE SEQUENCE [LARGE SCALE GENOMIC DNA]</scope>
    <source>
        <strain evidence="8 9">JCM 18538</strain>
    </source>
</reference>
<keyword evidence="6 7" id="KW-0472">Membrane</keyword>
<feature type="transmembrane region" description="Helical" evidence="7">
    <location>
        <begin position="50"/>
        <end position="70"/>
    </location>
</feature>
<dbReference type="InterPro" id="IPR032808">
    <property type="entry name" value="DoxX"/>
</dbReference>
<feature type="transmembrane region" description="Helical" evidence="7">
    <location>
        <begin position="12"/>
        <end position="30"/>
    </location>
</feature>
<dbReference type="PANTHER" id="PTHR33452">
    <property type="entry name" value="OXIDOREDUCTASE CATD-RELATED"/>
    <property type="match status" value="1"/>
</dbReference>
<evidence type="ECO:0000256" key="1">
    <source>
        <dbReference type="ARBA" id="ARBA00004651"/>
    </source>
</evidence>